<sequence>RSRPPRCQAGDARQRRLCAGGRALDYARAVDAKADVQRDAGHGRAALEPDVAPARGRARLLPRCGRVRLPHAGHRHSHDLHHQAARN</sequence>
<comment type="caution">
    <text evidence="1">The sequence shown here is derived from an EMBL/GenBank/DDBJ whole genome shotgun (WGS) entry which is preliminary data.</text>
</comment>
<gene>
    <name evidence="1" type="ORF">Tci_927536</name>
</gene>
<evidence type="ECO:0000313" key="1">
    <source>
        <dbReference type="EMBL" id="GFD55567.1"/>
    </source>
</evidence>
<accession>A0A699X7C0</accession>
<proteinExistence type="predicted"/>
<protein>
    <submittedName>
        <fullName evidence="1">Uncharacterized protein</fullName>
    </submittedName>
</protein>
<name>A0A699X7C0_TANCI</name>
<feature type="non-terminal residue" evidence="1">
    <location>
        <position position="1"/>
    </location>
</feature>
<organism evidence="1">
    <name type="scientific">Tanacetum cinerariifolium</name>
    <name type="common">Dalmatian daisy</name>
    <name type="synonym">Chrysanthemum cinerariifolium</name>
    <dbReference type="NCBI Taxonomy" id="118510"/>
    <lineage>
        <taxon>Eukaryota</taxon>
        <taxon>Viridiplantae</taxon>
        <taxon>Streptophyta</taxon>
        <taxon>Embryophyta</taxon>
        <taxon>Tracheophyta</taxon>
        <taxon>Spermatophyta</taxon>
        <taxon>Magnoliopsida</taxon>
        <taxon>eudicotyledons</taxon>
        <taxon>Gunneridae</taxon>
        <taxon>Pentapetalae</taxon>
        <taxon>asterids</taxon>
        <taxon>campanulids</taxon>
        <taxon>Asterales</taxon>
        <taxon>Asteraceae</taxon>
        <taxon>Asteroideae</taxon>
        <taxon>Anthemideae</taxon>
        <taxon>Anthemidinae</taxon>
        <taxon>Tanacetum</taxon>
    </lineage>
</organism>
<reference evidence="1" key="1">
    <citation type="journal article" date="2019" name="Sci. Rep.">
        <title>Draft genome of Tanacetum cinerariifolium, the natural source of mosquito coil.</title>
        <authorList>
            <person name="Yamashiro T."/>
            <person name="Shiraishi A."/>
            <person name="Satake H."/>
            <person name="Nakayama K."/>
        </authorList>
    </citation>
    <scope>NUCLEOTIDE SEQUENCE</scope>
</reference>
<dbReference type="AlphaFoldDB" id="A0A699X7C0"/>
<dbReference type="EMBL" id="BKCJ011819336">
    <property type="protein sequence ID" value="GFD55567.1"/>
    <property type="molecule type" value="Genomic_DNA"/>
</dbReference>